<dbReference type="EMBL" id="JAENHL010000007">
    <property type="protein sequence ID" value="MBK1868546.1"/>
    <property type="molecule type" value="Genomic_DNA"/>
</dbReference>
<protein>
    <submittedName>
        <fullName evidence="1">Uncharacterized protein</fullName>
    </submittedName>
</protein>
<sequence length="327" mass="37385">MNAPLFIHAWFRSGSTWFWTKLRQDSGIRAYYEPLNEELAVWTPEAIRHGPTKAFEGDNHPPLEKHYFYEYLELIEQRRLLFETSLSYERYFLAPEEEDPVLERYLANLIASAQENGLRPALCFCRSQMRALWMKRRFGGTHLCQIRGPMDQWLSFGRHAYFKQRTLLTAFLLNRRHPGCLESLSGFRELYRAWQTGQSFQYRDQDCLEIFCVLWIASALQSLAASTLILDIDRLGADTILRAATAEDLRLAGLPHDLDDCRPPVATDRPDLRRAVEGALARAATLISTTSHRPLLPPADDAGLSGKLAQLSESNRAFLAAALPKRS</sequence>
<accession>A0ACC5R795</accession>
<organism evidence="1 2">
    <name type="scientific">Taklimakanibacter albus</name>
    <dbReference type="NCBI Taxonomy" id="2800327"/>
    <lineage>
        <taxon>Bacteria</taxon>
        <taxon>Pseudomonadati</taxon>
        <taxon>Pseudomonadota</taxon>
        <taxon>Alphaproteobacteria</taxon>
        <taxon>Hyphomicrobiales</taxon>
        <taxon>Aestuariivirgaceae</taxon>
        <taxon>Taklimakanibacter</taxon>
    </lineage>
</organism>
<proteinExistence type="predicted"/>
<dbReference type="Proteomes" id="UP000616151">
    <property type="component" value="Unassembled WGS sequence"/>
</dbReference>
<comment type="caution">
    <text evidence="1">The sequence shown here is derived from an EMBL/GenBank/DDBJ whole genome shotgun (WGS) entry which is preliminary data.</text>
</comment>
<evidence type="ECO:0000313" key="1">
    <source>
        <dbReference type="EMBL" id="MBK1868546.1"/>
    </source>
</evidence>
<name>A0ACC5R795_9HYPH</name>
<gene>
    <name evidence="1" type="ORF">JHL16_19480</name>
</gene>
<keyword evidence="2" id="KW-1185">Reference proteome</keyword>
<evidence type="ECO:0000313" key="2">
    <source>
        <dbReference type="Proteomes" id="UP000616151"/>
    </source>
</evidence>
<reference evidence="1" key="1">
    <citation type="submission" date="2021-01" db="EMBL/GenBank/DDBJ databases">
        <authorList>
            <person name="Sun Q."/>
        </authorList>
    </citation>
    <scope>NUCLEOTIDE SEQUENCE</scope>
    <source>
        <strain evidence="1">YIM B02566</strain>
    </source>
</reference>